<dbReference type="AlphaFoldDB" id="A0A840XJE0"/>
<dbReference type="GO" id="GO:0034599">
    <property type="term" value="P:cellular response to oxidative stress"/>
    <property type="evidence" value="ECO:0007669"/>
    <property type="project" value="TreeGrafter"/>
</dbReference>
<dbReference type="EC" id="1.11.1.24" evidence="3"/>
<protein>
    <recommendedName>
        <fullName evidence="3">thioredoxin-dependent peroxiredoxin</fullName>
        <ecNumber evidence="3">1.11.1.24</ecNumber>
    </recommendedName>
    <alternativeName>
        <fullName evidence="11">Bacterioferritin comigratory protein</fullName>
    </alternativeName>
    <alternativeName>
        <fullName evidence="9">Thioredoxin peroxidase</fullName>
    </alternativeName>
</protein>
<evidence type="ECO:0000256" key="11">
    <source>
        <dbReference type="ARBA" id="ARBA00041373"/>
    </source>
</evidence>
<dbReference type="InterPro" id="IPR036249">
    <property type="entry name" value="Thioredoxin-like_sf"/>
</dbReference>
<evidence type="ECO:0000256" key="10">
    <source>
        <dbReference type="ARBA" id="ARBA00038489"/>
    </source>
</evidence>
<dbReference type="PROSITE" id="PS51352">
    <property type="entry name" value="THIOREDOXIN_2"/>
    <property type="match status" value="1"/>
</dbReference>
<comment type="similarity">
    <text evidence="10">Belongs to the peroxiredoxin family. BCP/PrxQ subfamily.</text>
</comment>
<comment type="caution">
    <text evidence="15">The sequence shown here is derived from an EMBL/GenBank/DDBJ whole genome shotgun (WGS) entry which is preliminary data.</text>
</comment>
<comment type="function">
    <text evidence="1">Thiol-specific peroxidase that catalyzes the reduction of hydrogen peroxide and organic hydroperoxides to water and alcohols, respectively. Plays a role in cell protection against oxidative stress by detoxifying peroxides and as sensor of hydrogen peroxide-mediated signaling events.</text>
</comment>
<dbReference type="PANTHER" id="PTHR42801">
    <property type="entry name" value="THIOREDOXIN-DEPENDENT PEROXIDE REDUCTASE"/>
    <property type="match status" value="1"/>
</dbReference>
<dbReference type="GO" id="GO:0045454">
    <property type="term" value="P:cell redox homeostasis"/>
    <property type="evidence" value="ECO:0007669"/>
    <property type="project" value="TreeGrafter"/>
</dbReference>
<evidence type="ECO:0000256" key="3">
    <source>
        <dbReference type="ARBA" id="ARBA00013017"/>
    </source>
</evidence>
<keyword evidence="13" id="KW-1133">Transmembrane helix</keyword>
<evidence type="ECO:0000256" key="5">
    <source>
        <dbReference type="ARBA" id="ARBA00022862"/>
    </source>
</evidence>
<evidence type="ECO:0000256" key="8">
    <source>
        <dbReference type="ARBA" id="ARBA00023284"/>
    </source>
</evidence>
<evidence type="ECO:0000256" key="12">
    <source>
        <dbReference type="ARBA" id="ARBA00049091"/>
    </source>
</evidence>
<evidence type="ECO:0000313" key="15">
    <source>
        <dbReference type="EMBL" id="MBB5618572.1"/>
    </source>
</evidence>
<comment type="subunit">
    <text evidence="2">Monomer.</text>
</comment>
<dbReference type="GO" id="GO:0005737">
    <property type="term" value="C:cytoplasm"/>
    <property type="evidence" value="ECO:0007669"/>
    <property type="project" value="TreeGrafter"/>
</dbReference>
<evidence type="ECO:0000256" key="2">
    <source>
        <dbReference type="ARBA" id="ARBA00011245"/>
    </source>
</evidence>
<proteinExistence type="inferred from homology"/>
<sequence length="384" mass="40491">MDDATLLALAESRWLLPALLALVIGDAFLVVLPSETLVVALGAVWAATGSPALLPVIVVAAAGAVSGDALCFALGRRIGLDRWRWQRTGRVRHALDRTRGAILTRTAVLVLTARYVPFARIAVNLAAGASGLPLRRFLPLSALAGLAWAVYNVAVGAAVGAVLADAPLLAVGLSIVVAIALGLTIDTLVARSARRRNASRSTPSRRRAGIHTLIRRAPRAPTSKEHLMTATRLEPGTPAPAFTLPDKDGAHVSLADFAGQKVVLYFYPAASTPGCTTQACDFRDNLASLTSAGYTVLGVSKDGPDALQKFAEEEHLPFPLLSDPDLAVHNAYGTYGEKSMYGKTVMGVIRSTFVIDEKGAIEHALYNVKATGHVASLRKKLGLD</sequence>
<evidence type="ECO:0000256" key="4">
    <source>
        <dbReference type="ARBA" id="ARBA00022559"/>
    </source>
</evidence>
<dbReference type="Pfam" id="PF00578">
    <property type="entry name" value="AhpC-TSA"/>
    <property type="match status" value="1"/>
</dbReference>
<feature type="domain" description="Thioredoxin" evidence="14">
    <location>
        <begin position="233"/>
        <end position="384"/>
    </location>
</feature>
<accession>A0A840XJE0</accession>
<dbReference type="NCBIfam" id="NF006960">
    <property type="entry name" value="PRK09437.1"/>
    <property type="match status" value="1"/>
</dbReference>
<dbReference type="EMBL" id="JACHBS010000001">
    <property type="protein sequence ID" value="MBB5618572.1"/>
    <property type="molecule type" value="Genomic_DNA"/>
</dbReference>
<keyword evidence="8" id="KW-0676">Redox-active center</keyword>
<dbReference type="Pfam" id="PF09335">
    <property type="entry name" value="VTT_dom"/>
    <property type="match status" value="1"/>
</dbReference>
<keyword evidence="13" id="KW-0472">Membrane</keyword>
<dbReference type="Proteomes" id="UP000552883">
    <property type="component" value="Unassembled WGS sequence"/>
</dbReference>
<organism evidence="15 16">
    <name type="scientific">Microcella frigidaquae</name>
    <dbReference type="NCBI Taxonomy" id="424758"/>
    <lineage>
        <taxon>Bacteria</taxon>
        <taxon>Bacillati</taxon>
        <taxon>Actinomycetota</taxon>
        <taxon>Actinomycetes</taxon>
        <taxon>Micrococcales</taxon>
        <taxon>Microbacteriaceae</taxon>
        <taxon>Microcella</taxon>
    </lineage>
</organism>
<dbReference type="SUPFAM" id="SSF52833">
    <property type="entry name" value="Thioredoxin-like"/>
    <property type="match status" value="1"/>
</dbReference>
<dbReference type="InterPro" id="IPR013766">
    <property type="entry name" value="Thioredoxin_domain"/>
</dbReference>
<evidence type="ECO:0000259" key="14">
    <source>
        <dbReference type="PROSITE" id="PS51352"/>
    </source>
</evidence>
<keyword evidence="16" id="KW-1185">Reference proteome</keyword>
<keyword evidence="5" id="KW-0049">Antioxidant</keyword>
<keyword evidence="7" id="KW-1015">Disulfide bond</keyword>
<feature type="transmembrane region" description="Helical" evidence="13">
    <location>
        <begin position="52"/>
        <end position="75"/>
    </location>
</feature>
<dbReference type="GO" id="GO:0008379">
    <property type="term" value="F:thioredoxin peroxidase activity"/>
    <property type="evidence" value="ECO:0007669"/>
    <property type="project" value="TreeGrafter"/>
</dbReference>
<dbReference type="CDD" id="cd03017">
    <property type="entry name" value="PRX_BCP"/>
    <property type="match status" value="1"/>
</dbReference>
<name>A0A840XJE0_9MICO</name>
<keyword evidence="13" id="KW-0812">Transmembrane</keyword>
<evidence type="ECO:0000256" key="6">
    <source>
        <dbReference type="ARBA" id="ARBA00023002"/>
    </source>
</evidence>
<feature type="transmembrane region" description="Helical" evidence="13">
    <location>
        <begin position="169"/>
        <end position="190"/>
    </location>
</feature>
<comment type="catalytic activity">
    <reaction evidence="12">
        <text>a hydroperoxide + [thioredoxin]-dithiol = an alcohol + [thioredoxin]-disulfide + H2O</text>
        <dbReference type="Rhea" id="RHEA:62620"/>
        <dbReference type="Rhea" id="RHEA-COMP:10698"/>
        <dbReference type="Rhea" id="RHEA-COMP:10700"/>
        <dbReference type="ChEBI" id="CHEBI:15377"/>
        <dbReference type="ChEBI" id="CHEBI:29950"/>
        <dbReference type="ChEBI" id="CHEBI:30879"/>
        <dbReference type="ChEBI" id="CHEBI:35924"/>
        <dbReference type="ChEBI" id="CHEBI:50058"/>
        <dbReference type="EC" id="1.11.1.24"/>
    </reaction>
</comment>
<evidence type="ECO:0000256" key="7">
    <source>
        <dbReference type="ARBA" id="ARBA00023157"/>
    </source>
</evidence>
<evidence type="ECO:0000256" key="9">
    <source>
        <dbReference type="ARBA" id="ARBA00032824"/>
    </source>
</evidence>
<dbReference type="InterPro" id="IPR000866">
    <property type="entry name" value="AhpC/TSA"/>
</dbReference>
<feature type="transmembrane region" description="Helical" evidence="13">
    <location>
        <begin position="12"/>
        <end position="32"/>
    </location>
</feature>
<feature type="transmembrane region" description="Helical" evidence="13">
    <location>
        <begin position="140"/>
        <end position="163"/>
    </location>
</feature>
<evidence type="ECO:0000256" key="13">
    <source>
        <dbReference type="SAM" id="Phobius"/>
    </source>
</evidence>
<dbReference type="InterPro" id="IPR032816">
    <property type="entry name" value="VTT_dom"/>
</dbReference>
<dbReference type="PANTHER" id="PTHR42801:SF4">
    <property type="entry name" value="AHPC_TSA FAMILY PROTEIN"/>
    <property type="match status" value="1"/>
</dbReference>
<keyword evidence="6" id="KW-0560">Oxidoreductase</keyword>
<gene>
    <name evidence="15" type="ORF">BJ959_002068</name>
</gene>
<dbReference type="FunFam" id="3.40.30.10:FF:000007">
    <property type="entry name" value="Thioredoxin-dependent thiol peroxidase"/>
    <property type="match status" value="1"/>
</dbReference>
<dbReference type="Gene3D" id="3.40.30.10">
    <property type="entry name" value="Glutaredoxin"/>
    <property type="match status" value="1"/>
</dbReference>
<keyword evidence="4" id="KW-0575">Peroxidase</keyword>
<evidence type="ECO:0000313" key="16">
    <source>
        <dbReference type="Proteomes" id="UP000552883"/>
    </source>
</evidence>
<reference evidence="15 16" key="1">
    <citation type="submission" date="2020-08" db="EMBL/GenBank/DDBJ databases">
        <title>Sequencing the genomes of 1000 actinobacteria strains.</title>
        <authorList>
            <person name="Klenk H.-P."/>
        </authorList>
    </citation>
    <scope>NUCLEOTIDE SEQUENCE [LARGE SCALE GENOMIC DNA]</scope>
    <source>
        <strain evidence="15 16">DSM 23889</strain>
    </source>
</reference>
<evidence type="ECO:0000256" key="1">
    <source>
        <dbReference type="ARBA" id="ARBA00003330"/>
    </source>
</evidence>
<dbReference type="InterPro" id="IPR050924">
    <property type="entry name" value="Peroxiredoxin_BCP/PrxQ"/>
</dbReference>